<evidence type="ECO:0000256" key="2">
    <source>
        <dbReference type="ARBA" id="ARBA00023125"/>
    </source>
</evidence>
<dbReference type="GO" id="GO:0003700">
    <property type="term" value="F:DNA-binding transcription factor activity"/>
    <property type="evidence" value="ECO:0007669"/>
    <property type="project" value="InterPro"/>
</dbReference>
<dbReference type="GO" id="GO:0043565">
    <property type="term" value="F:sequence-specific DNA binding"/>
    <property type="evidence" value="ECO:0007669"/>
    <property type="project" value="InterPro"/>
</dbReference>
<dbReference type="InterPro" id="IPR009057">
    <property type="entry name" value="Homeodomain-like_sf"/>
</dbReference>
<proteinExistence type="predicted"/>
<dbReference type="InterPro" id="IPR020449">
    <property type="entry name" value="Tscrpt_reg_AraC-type_HTH"/>
</dbReference>
<dbReference type="PANTHER" id="PTHR43280:SF28">
    <property type="entry name" value="HTH-TYPE TRANSCRIPTIONAL ACTIVATOR RHAS"/>
    <property type="match status" value="1"/>
</dbReference>
<evidence type="ECO:0000256" key="1">
    <source>
        <dbReference type="ARBA" id="ARBA00023015"/>
    </source>
</evidence>
<keyword evidence="2" id="KW-0238">DNA-binding</keyword>
<dbReference type="SMART" id="SM00342">
    <property type="entry name" value="HTH_ARAC"/>
    <property type="match status" value="1"/>
</dbReference>
<dbReference type="PROSITE" id="PS01124">
    <property type="entry name" value="HTH_ARAC_FAMILY_2"/>
    <property type="match status" value="1"/>
</dbReference>
<keyword evidence="1" id="KW-0805">Transcription regulation</keyword>
<evidence type="ECO:0000256" key="3">
    <source>
        <dbReference type="ARBA" id="ARBA00023163"/>
    </source>
</evidence>
<evidence type="ECO:0000313" key="6">
    <source>
        <dbReference type="Proteomes" id="UP000677918"/>
    </source>
</evidence>
<reference evidence="5" key="1">
    <citation type="submission" date="2021-04" db="EMBL/GenBank/DDBJ databases">
        <title>Draft genome sequence of Xylanibacillus composti strain K13.</title>
        <authorList>
            <person name="Uke A."/>
            <person name="Chhe C."/>
            <person name="Baramee S."/>
            <person name="Kosugi A."/>
        </authorList>
    </citation>
    <scope>NUCLEOTIDE SEQUENCE</scope>
    <source>
        <strain evidence="5">K13</strain>
    </source>
</reference>
<accession>A0A8J4H5X5</accession>
<keyword evidence="6" id="KW-1185">Reference proteome</keyword>
<dbReference type="Pfam" id="PF12833">
    <property type="entry name" value="HTH_18"/>
    <property type="match status" value="1"/>
</dbReference>
<dbReference type="Proteomes" id="UP000677918">
    <property type="component" value="Unassembled WGS sequence"/>
</dbReference>
<dbReference type="AlphaFoldDB" id="A0A8J4H5X5"/>
<name>A0A8J4H5X5_9BACL</name>
<dbReference type="PROSITE" id="PS00041">
    <property type="entry name" value="HTH_ARAC_FAMILY_1"/>
    <property type="match status" value="1"/>
</dbReference>
<sequence>MDEQNTPNLITHFAHKHCGEEWKFKDFYTDFFSLTFVVDGVVHYKIDDAAKVCKQGDIVFIKPGNRRTASTNGFTCVAIDFNFSGSNPLNSYDLNFKLLNYPSFTSWGSFAEFAPYFKEFKYEWLQKNNGYTLKCYGLLMLILHKILYNEKRQNKHPYVEEIKSYIIQNYATHITVNSIASHFGFNPVYIGHVFKKHENKTILQFLRQVRIHASLELLARGLPQNLTISQIAEEVGFTDVYHFSNVFKQLMGVSPKKYMLQNM</sequence>
<organism evidence="5 6">
    <name type="scientific">Xylanibacillus composti</name>
    <dbReference type="NCBI Taxonomy" id="1572762"/>
    <lineage>
        <taxon>Bacteria</taxon>
        <taxon>Bacillati</taxon>
        <taxon>Bacillota</taxon>
        <taxon>Bacilli</taxon>
        <taxon>Bacillales</taxon>
        <taxon>Paenibacillaceae</taxon>
        <taxon>Xylanibacillus</taxon>
    </lineage>
</organism>
<gene>
    <name evidence="5" type="ORF">XYCOK13_43760</name>
</gene>
<dbReference type="PANTHER" id="PTHR43280">
    <property type="entry name" value="ARAC-FAMILY TRANSCRIPTIONAL REGULATOR"/>
    <property type="match status" value="1"/>
</dbReference>
<dbReference type="Gene3D" id="1.10.10.60">
    <property type="entry name" value="Homeodomain-like"/>
    <property type="match status" value="2"/>
</dbReference>
<dbReference type="SUPFAM" id="SSF46689">
    <property type="entry name" value="Homeodomain-like"/>
    <property type="match status" value="2"/>
</dbReference>
<keyword evidence="3" id="KW-0804">Transcription</keyword>
<comment type="caution">
    <text evidence="5">The sequence shown here is derived from an EMBL/GenBank/DDBJ whole genome shotgun (WGS) entry which is preliminary data.</text>
</comment>
<dbReference type="InterPro" id="IPR037923">
    <property type="entry name" value="HTH-like"/>
</dbReference>
<dbReference type="SUPFAM" id="SSF51215">
    <property type="entry name" value="Regulatory protein AraC"/>
    <property type="match status" value="1"/>
</dbReference>
<dbReference type="InterPro" id="IPR018060">
    <property type="entry name" value="HTH_AraC"/>
</dbReference>
<evidence type="ECO:0000259" key="4">
    <source>
        <dbReference type="PROSITE" id="PS01124"/>
    </source>
</evidence>
<dbReference type="InterPro" id="IPR018062">
    <property type="entry name" value="HTH_AraC-typ_CS"/>
</dbReference>
<feature type="domain" description="HTH araC/xylS-type" evidence="4">
    <location>
        <begin position="160"/>
        <end position="261"/>
    </location>
</feature>
<dbReference type="RefSeq" id="WP_213414347.1">
    <property type="nucleotide sequence ID" value="NZ_BOVK01000111.1"/>
</dbReference>
<dbReference type="PRINTS" id="PR00032">
    <property type="entry name" value="HTHARAC"/>
</dbReference>
<protein>
    <recommendedName>
        <fullName evidence="4">HTH araC/xylS-type domain-containing protein</fullName>
    </recommendedName>
</protein>
<dbReference type="EMBL" id="BOVK01000111">
    <property type="protein sequence ID" value="GIQ71552.1"/>
    <property type="molecule type" value="Genomic_DNA"/>
</dbReference>
<evidence type="ECO:0000313" key="5">
    <source>
        <dbReference type="EMBL" id="GIQ71552.1"/>
    </source>
</evidence>